<gene>
    <name evidence="6" type="ORF">J1C47_21575</name>
</gene>
<dbReference type="PROSITE" id="PS51077">
    <property type="entry name" value="HTH_ICLR"/>
    <property type="match status" value="1"/>
</dbReference>
<dbReference type="InterPro" id="IPR036390">
    <property type="entry name" value="WH_DNA-bd_sf"/>
</dbReference>
<dbReference type="RefSeq" id="WP_207352879.1">
    <property type="nucleotide sequence ID" value="NZ_JAFMPY010000035.1"/>
</dbReference>
<dbReference type="PROSITE" id="PS51078">
    <property type="entry name" value="ICLR_ED"/>
    <property type="match status" value="1"/>
</dbReference>
<keyword evidence="1" id="KW-0805">Transcription regulation</keyword>
<name>A0ABS3J9A1_9HYPH</name>
<organism evidence="6 7">
    <name type="scientific">Jiella sonneratiae</name>
    <dbReference type="NCBI Taxonomy" id="2816856"/>
    <lineage>
        <taxon>Bacteria</taxon>
        <taxon>Pseudomonadati</taxon>
        <taxon>Pseudomonadota</taxon>
        <taxon>Alphaproteobacteria</taxon>
        <taxon>Hyphomicrobiales</taxon>
        <taxon>Aurantimonadaceae</taxon>
        <taxon>Jiella</taxon>
    </lineage>
</organism>
<sequence length="252" mass="27656">MQNDAMLENPPKLKTKGVEAVDKALRILSLFGSGNPVLSLGEISERSGLVKSSALRLLISLQNAGFIAMTEDRRYTIGVEMFRIGRVYQQSFQLEALVRPVLQNIVRQTGESGSYFRREGDRRVCLYREDSDQPLREHVIEGEAVEIGKGAAGHVFKEFGQFSGDVPIAPEVLARLPIVVLGERGPDIAGISAPVYAFNQGMIGAIALSGPRSRFVQERMDGLKHLVLQSASQLSGALRSNFYQRLAVPENS</sequence>
<evidence type="ECO:0000313" key="7">
    <source>
        <dbReference type="Proteomes" id="UP000664288"/>
    </source>
</evidence>
<dbReference type="InterPro" id="IPR050707">
    <property type="entry name" value="HTH_MetabolicPath_Reg"/>
</dbReference>
<dbReference type="InterPro" id="IPR029016">
    <property type="entry name" value="GAF-like_dom_sf"/>
</dbReference>
<keyword evidence="2" id="KW-0238">DNA-binding</keyword>
<evidence type="ECO:0000259" key="5">
    <source>
        <dbReference type="PROSITE" id="PS51078"/>
    </source>
</evidence>
<dbReference type="PANTHER" id="PTHR30136">
    <property type="entry name" value="HELIX-TURN-HELIX TRANSCRIPTIONAL REGULATOR, ICLR FAMILY"/>
    <property type="match status" value="1"/>
</dbReference>
<dbReference type="SMART" id="SM00346">
    <property type="entry name" value="HTH_ICLR"/>
    <property type="match status" value="1"/>
</dbReference>
<accession>A0ABS3J9A1</accession>
<dbReference type="Pfam" id="PF09339">
    <property type="entry name" value="HTH_IclR"/>
    <property type="match status" value="1"/>
</dbReference>
<dbReference type="InterPro" id="IPR036388">
    <property type="entry name" value="WH-like_DNA-bd_sf"/>
</dbReference>
<proteinExistence type="predicted"/>
<keyword evidence="3" id="KW-0804">Transcription</keyword>
<dbReference type="PANTHER" id="PTHR30136:SF39">
    <property type="entry name" value="TRANSCRIPTIONAL REGULATORY PROTEIN"/>
    <property type="match status" value="1"/>
</dbReference>
<evidence type="ECO:0000256" key="2">
    <source>
        <dbReference type="ARBA" id="ARBA00023125"/>
    </source>
</evidence>
<reference evidence="6 7" key="1">
    <citation type="submission" date="2021-03" db="EMBL/GenBank/DDBJ databases">
        <title>Whole genome sequence of Jiella sp. MQZ13P-4.</title>
        <authorList>
            <person name="Tuo L."/>
        </authorList>
    </citation>
    <scope>NUCLEOTIDE SEQUENCE [LARGE SCALE GENOMIC DNA]</scope>
    <source>
        <strain evidence="6 7">MQZ13P-4</strain>
    </source>
</reference>
<dbReference type="Gene3D" id="3.30.450.40">
    <property type="match status" value="2"/>
</dbReference>
<keyword evidence="7" id="KW-1185">Reference proteome</keyword>
<dbReference type="InterPro" id="IPR014757">
    <property type="entry name" value="Tscrpt_reg_IclR_C"/>
</dbReference>
<comment type="caution">
    <text evidence="6">The sequence shown here is derived from an EMBL/GenBank/DDBJ whole genome shotgun (WGS) entry which is preliminary data.</text>
</comment>
<dbReference type="Gene3D" id="1.10.10.10">
    <property type="entry name" value="Winged helix-like DNA-binding domain superfamily/Winged helix DNA-binding domain"/>
    <property type="match status" value="1"/>
</dbReference>
<dbReference type="Pfam" id="PF01614">
    <property type="entry name" value="IclR_C"/>
    <property type="match status" value="1"/>
</dbReference>
<dbReference type="SUPFAM" id="SSF55781">
    <property type="entry name" value="GAF domain-like"/>
    <property type="match status" value="1"/>
</dbReference>
<evidence type="ECO:0000256" key="3">
    <source>
        <dbReference type="ARBA" id="ARBA00023163"/>
    </source>
</evidence>
<evidence type="ECO:0000259" key="4">
    <source>
        <dbReference type="PROSITE" id="PS51077"/>
    </source>
</evidence>
<dbReference type="Proteomes" id="UP000664288">
    <property type="component" value="Unassembled WGS sequence"/>
</dbReference>
<evidence type="ECO:0000256" key="1">
    <source>
        <dbReference type="ARBA" id="ARBA00023015"/>
    </source>
</evidence>
<feature type="domain" description="IclR-ED" evidence="5">
    <location>
        <begin position="80"/>
        <end position="240"/>
    </location>
</feature>
<protein>
    <submittedName>
        <fullName evidence="6">IclR family transcriptional regulator</fullName>
    </submittedName>
</protein>
<dbReference type="SUPFAM" id="SSF46785">
    <property type="entry name" value="Winged helix' DNA-binding domain"/>
    <property type="match status" value="1"/>
</dbReference>
<dbReference type="EMBL" id="JAFMPY010000035">
    <property type="protein sequence ID" value="MBO0906249.1"/>
    <property type="molecule type" value="Genomic_DNA"/>
</dbReference>
<evidence type="ECO:0000313" key="6">
    <source>
        <dbReference type="EMBL" id="MBO0906249.1"/>
    </source>
</evidence>
<dbReference type="InterPro" id="IPR005471">
    <property type="entry name" value="Tscrpt_reg_IclR_N"/>
</dbReference>
<feature type="domain" description="HTH iclR-type" evidence="4">
    <location>
        <begin position="18"/>
        <end position="79"/>
    </location>
</feature>